<dbReference type="SUPFAM" id="SSF55729">
    <property type="entry name" value="Acyl-CoA N-acyltransferases (Nat)"/>
    <property type="match status" value="1"/>
</dbReference>
<reference evidence="4 5" key="1">
    <citation type="submission" date="2018-01" db="EMBL/GenBank/DDBJ databases">
        <title>Glutamicibacter soli strain NHPC-3 Whole genome sequence and assembly.</title>
        <authorList>
            <person name="Choudhury P."/>
            <person name="Gupta D."/>
            <person name="Sengupta K."/>
            <person name="Jawed A."/>
            <person name="Sultana N."/>
            <person name="Saha P."/>
        </authorList>
    </citation>
    <scope>NUCLEOTIDE SEQUENCE [LARGE SCALE GENOMIC DNA]</scope>
    <source>
        <strain evidence="4 5">NHPC-3</strain>
    </source>
</reference>
<dbReference type="EMBL" id="POAF01000001">
    <property type="protein sequence ID" value="RBM04063.1"/>
    <property type="molecule type" value="Genomic_DNA"/>
</dbReference>
<keyword evidence="5" id="KW-1185">Reference proteome</keyword>
<keyword evidence="2" id="KW-0012">Acyltransferase</keyword>
<dbReference type="RefSeq" id="WP_047119359.1">
    <property type="nucleotide sequence ID" value="NZ_POAF01000001.1"/>
</dbReference>
<organism evidence="4 5">
    <name type="scientific">Glutamicibacter soli</name>
    <dbReference type="NCBI Taxonomy" id="453836"/>
    <lineage>
        <taxon>Bacteria</taxon>
        <taxon>Bacillati</taxon>
        <taxon>Actinomycetota</taxon>
        <taxon>Actinomycetes</taxon>
        <taxon>Micrococcales</taxon>
        <taxon>Micrococcaceae</taxon>
        <taxon>Glutamicibacter</taxon>
    </lineage>
</organism>
<dbReference type="PANTHER" id="PTHR43877">
    <property type="entry name" value="AMINOALKYLPHOSPHONATE N-ACETYLTRANSFERASE-RELATED-RELATED"/>
    <property type="match status" value="1"/>
</dbReference>
<dbReference type="InterPro" id="IPR016181">
    <property type="entry name" value="Acyl_CoA_acyltransferase"/>
</dbReference>
<proteinExistence type="predicted"/>
<dbReference type="CDD" id="cd04301">
    <property type="entry name" value="NAT_SF"/>
    <property type="match status" value="1"/>
</dbReference>
<evidence type="ECO:0000313" key="5">
    <source>
        <dbReference type="Proteomes" id="UP000252167"/>
    </source>
</evidence>
<evidence type="ECO:0000313" key="4">
    <source>
        <dbReference type="EMBL" id="RBM04063.1"/>
    </source>
</evidence>
<dbReference type="Proteomes" id="UP000252167">
    <property type="component" value="Unassembled WGS sequence"/>
</dbReference>
<sequence length="159" mass="17726">MDAYDAFLAAPEHCLNLARLQADFNREFDSPCPPVEVLARRLESMLASAQCFAVAAQNGHGLVGHALLTLRPTIYFDGPLAVLDELYVQPALRGRGIGSALVSCLLQELKRRGSLELHINVDEDDTGTRRFYERHGFANREPGSEWRMLLYFQELPPAG</sequence>
<name>A0A365YPX0_9MICC</name>
<evidence type="ECO:0000256" key="1">
    <source>
        <dbReference type="ARBA" id="ARBA00022679"/>
    </source>
</evidence>
<dbReference type="PROSITE" id="PS51186">
    <property type="entry name" value="GNAT"/>
    <property type="match status" value="1"/>
</dbReference>
<gene>
    <name evidence="4" type="ORF">C1H84_01845</name>
</gene>
<dbReference type="GO" id="GO:0016747">
    <property type="term" value="F:acyltransferase activity, transferring groups other than amino-acyl groups"/>
    <property type="evidence" value="ECO:0007669"/>
    <property type="project" value="InterPro"/>
</dbReference>
<dbReference type="AlphaFoldDB" id="A0A365YPX0"/>
<evidence type="ECO:0000256" key="2">
    <source>
        <dbReference type="ARBA" id="ARBA00023315"/>
    </source>
</evidence>
<protein>
    <submittedName>
        <fullName evidence="4">GNAT family N-acetyltransferase</fullName>
    </submittedName>
</protein>
<comment type="caution">
    <text evidence="4">The sequence shown here is derived from an EMBL/GenBank/DDBJ whole genome shotgun (WGS) entry which is preliminary data.</text>
</comment>
<accession>A0A365YPX0</accession>
<dbReference type="InterPro" id="IPR050832">
    <property type="entry name" value="Bact_Acetyltransf"/>
</dbReference>
<feature type="domain" description="N-acetyltransferase" evidence="3">
    <location>
        <begin position="5"/>
        <end position="156"/>
    </location>
</feature>
<dbReference type="Pfam" id="PF00583">
    <property type="entry name" value="Acetyltransf_1"/>
    <property type="match status" value="1"/>
</dbReference>
<dbReference type="InterPro" id="IPR000182">
    <property type="entry name" value="GNAT_dom"/>
</dbReference>
<evidence type="ECO:0000259" key="3">
    <source>
        <dbReference type="PROSITE" id="PS51186"/>
    </source>
</evidence>
<keyword evidence="1 4" id="KW-0808">Transferase</keyword>
<dbReference type="Gene3D" id="3.40.630.30">
    <property type="match status" value="1"/>
</dbReference>